<dbReference type="RefSeq" id="WP_046695595.1">
    <property type="nucleotide sequence ID" value="NZ_CGBV01000018.1"/>
</dbReference>
<protein>
    <submittedName>
        <fullName evidence="1">Hemophore</fullName>
    </submittedName>
</protein>
<dbReference type="Proteomes" id="UP000041356">
    <property type="component" value="Unassembled WGS sequence"/>
</dbReference>
<dbReference type="EMBL" id="CPZF01000013">
    <property type="protein sequence ID" value="CNG43405.1"/>
    <property type="molecule type" value="Genomic_DNA"/>
</dbReference>
<name>A0A9P1PYN6_YEREN</name>
<evidence type="ECO:0000313" key="1">
    <source>
        <dbReference type="EMBL" id="CNG43405.1"/>
    </source>
</evidence>
<dbReference type="SUPFAM" id="SSF54621">
    <property type="entry name" value="Heme-binding protein A (HasA)"/>
    <property type="match status" value="1"/>
</dbReference>
<dbReference type="Pfam" id="PF06438">
    <property type="entry name" value="HasA"/>
    <property type="match status" value="1"/>
</dbReference>
<evidence type="ECO:0000313" key="2">
    <source>
        <dbReference type="Proteomes" id="UP000041356"/>
    </source>
</evidence>
<accession>A0A9P1PYN6</accession>
<comment type="caution">
    <text evidence="1">The sequence shown here is derived from an EMBL/GenBank/DDBJ whole genome shotgun (WGS) entry which is preliminary data.</text>
</comment>
<dbReference type="Gene3D" id="3.30.1500.10">
    <property type="entry name" value="Haem-binding HasA"/>
    <property type="match status" value="1"/>
</dbReference>
<dbReference type="AlphaFoldDB" id="A0A9P1PYN6"/>
<sequence>MTITIKYQEEFKNETISSYTHWWAYDFGDIALESSENEYHLYSAGPNPPTVGVKYAIQSTSPQSKTAIVMESKGMHAAMVFETNGVKISTEPTLIPGESEGLQFGNYLIPIPNADLDDYQCNQLQLQQVQLEFRGLAISDDIDISIFEVIFSMLINDVYPSNNVLGVYGLLRGNNAPILEILKSQGVDVNTPLKDLAIASQFEITTDTPIIEIVGTTDGGDILLAA</sequence>
<proteinExistence type="predicted"/>
<dbReference type="InterPro" id="IPR036912">
    <property type="entry name" value="HasA_haem-bd_sf"/>
</dbReference>
<gene>
    <name evidence="1" type="ORF">ERS137939_04032</name>
</gene>
<dbReference type="InterPro" id="IPR010495">
    <property type="entry name" value="HasA_haem-bd"/>
</dbReference>
<organism evidence="1 2">
    <name type="scientific">Yersinia enterocolitica</name>
    <dbReference type="NCBI Taxonomy" id="630"/>
    <lineage>
        <taxon>Bacteria</taxon>
        <taxon>Pseudomonadati</taxon>
        <taxon>Pseudomonadota</taxon>
        <taxon>Gammaproteobacteria</taxon>
        <taxon>Enterobacterales</taxon>
        <taxon>Yersiniaceae</taxon>
        <taxon>Yersinia</taxon>
    </lineage>
</organism>
<reference evidence="1 2" key="1">
    <citation type="submission" date="2015-03" db="EMBL/GenBank/DDBJ databases">
        <authorList>
            <consortium name="Pathogen Informatics"/>
            <person name="Murphy D."/>
        </authorList>
    </citation>
    <scope>NUCLEOTIDE SEQUENCE [LARGE SCALE GENOMIC DNA]</scope>
    <source>
        <strain evidence="1 2">IP27818</strain>
    </source>
</reference>
<dbReference type="KEGG" id="yef:FORC2_3977"/>